<keyword evidence="3 5" id="KW-1133">Transmembrane helix</keyword>
<dbReference type="Pfam" id="PF13365">
    <property type="entry name" value="Trypsin_2"/>
    <property type="match status" value="1"/>
</dbReference>
<evidence type="ECO:0000256" key="1">
    <source>
        <dbReference type="ARBA" id="ARBA00004141"/>
    </source>
</evidence>
<dbReference type="GO" id="GO:0009403">
    <property type="term" value="P:toxin biosynthetic process"/>
    <property type="evidence" value="ECO:0007669"/>
    <property type="project" value="InterPro"/>
</dbReference>
<gene>
    <name evidence="6" type="ORF">DX116_07585</name>
</gene>
<reference evidence="6 7" key="1">
    <citation type="submission" date="2018-08" db="EMBL/GenBank/DDBJ databases">
        <title>Aeromicrobium sp. M2KJ-4, whole genome shotgun sequence.</title>
        <authorList>
            <person name="Tuo L."/>
        </authorList>
    </citation>
    <scope>NUCLEOTIDE SEQUENCE [LARGE SCALE GENOMIC DNA]</scope>
    <source>
        <strain evidence="6 7">M2KJ-4</strain>
    </source>
</reference>
<feature type="transmembrane region" description="Helical" evidence="5">
    <location>
        <begin position="6"/>
        <end position="21"/>
    </location>
</feature>
<comment type="caution">
    <text evidence="6">The sequence shown here is derived from an EMBL/GenBank/DDBJ whole genome shotgun (WGS) entry which is preliminary data.</text>
</comment>
<dbReference type="InterPro" id="IPR047680">
    <property type="entry name" value="MarP-like"/>
</dbReference>
<name>A0A371PBT3_9ACTN</name>
<feature type="transmembrane region" description="Helical" evidence="5">
    <location>
        <begin position="61"/>
        <end position="84"/>
    </location>
</feature>
<keyword evidence="7" id="KW-1185">Reference proteome</keyword>
<evidence type="ECO:0000256" key="3">
    <source>
        <dbReference type="ARBA" id="ARBA00022989"/>
    </source>
</evidence>
<proteinExistence type="predicted"/>
<dbReference type="PRINTS" id="PR00834">
    <property type="entry name" value="PROTEASES2C"/>
</dbReference>
<organism evidence="6 7">
    <name type="scientific">Aeromicrobium endophyticum</name>
    <dbReference type="NCBI Taxonomy" id="2292704"/>
    <lineage>
        <taxon>Bacteria</taxon>
        <taxon>Bacillati</taxon>
        <taxon>Actinomycetota</taxon>
        <taxon>Actinomycetes</taxon>
        <taxon>Propionibacteriales</taxon>
        <taxon>Nocardioidaceae</taxon>
        <taxon>Aeromicrobium</taxon>
    </lineage>
</organism>
<dbReference type="InterPro" id="IPR001940">
    <property type="entry name" value="Peptidase_S1C"/>
</dbReference>
<keyword evidence="4 5" id="KW-0472">Membrane</keyword>
<evidence type="ECO:0000256" key="2">
    <source>
        <dbReference type="ARBA" id="ARBA00022692"/>
    </source>
</evidence>
<dbReference type="EMBL" id="QUBR01000001">
    <property type="protein sequence ID" value="REK73401.1"/>
    <property type="molecule type" value="Genomic_DNA"/>
</dbReference>
<keyword evidence="6" id="KW-0645">Protease</keyword>
<dbReference type="NCBIfam" id="NF033740">
    <property type="entry name" value="MarP_fam_protase"/>
    <property type="match status" value="1"/>
</dbReference>
<dbReference type="GO" id="GO:0006508">
    <property type="term" value="P:proteolysis"/>
    <property type="evidence" value="ECO:0007669"/>
    <property type="project" value="UniProtKB-KW"/>
</dbReference>
<dbReference type="InterPro" id="IPR003825">
    <property type="entry name" value="Colicin-V_CvpA"/>
</dbReference>
<dbReference type="GO" id="GO:0016020">
    <property type="term" value="C:membrane"/>
    <property type="evidence" value="ECO:0007669"/>
    <property type="project" value="UniProtKB-SubCell"/>
</dbReference>
<sequence length="390" mass="40708">MNSLDVIIVVVLVAYAVSGYFQGFVVNLVATVGLLIGGLVALAVVPRLLTRDMPTLSSSLLALGLVIGAGAVGQAVGTLVGSSLRRRLTWQPLRSLDAVGGSVLSIVAVLCAGWALGYSVSGTSIPYLSTASRDSSILEKVDSVMPARATSVLRSFNEVLDSNLFPRYIDPFESEDIAQVQAPDEATLRSAGVRRARGSVVKVLGQARCDRGIEGSGFAYADGRVMTNAHVVAGVRSPSIVVDGRQVPTRVVLFDKELDIAVLAVDGVDLEPLDFDRSGEAGQPAAVLGYPENGPFDARAARIRNQMRLRSPDIYDRGQVVRQTFSVRSLVRSGNSGGPLVSEKGDVLGVIFAASVSDKSTGYALTADQVAADARKGASATAAVSTGECA</sequence>
<dbReference type="OrthoDB" id="9766361at2"/>
<dbReference type="Proteomes" id="UP000265581">
    <property type="component" value="Unassembled WGS sequence"/>
</dbReference>
<keyword evidence="6" id="KW-0378">Hydrolase</keyword>
<evidence type="ECO:0000313" key="7">
    <source>
        <dbReference type="Proteomes" id="UP000265581"/>
    </source>
</evidence>
<dbReference type="PANTHER" id="PTHR43019">
    <property type="entry name" value="SERINE ENDOPROTEASE DEGS"/>
    <property type="match status" value="1"/>
</dbReference>
<feature type="transmembrane region" description="Helical" evidence="5">
    <location>
        <begin position="96"/>
        <end position="116"/>
    </location>
</feature>
<dbReference type="InterPro" id="IPR009003">
    <property type="entry name" value="Peptidase_S1_PA"/>
</dbReference>
<evidence type="ECO:0000313" key="6">
    <source>
        <dbReference type="EMBL" id="REK73401.1"/>
    </source>
</evidence>
<dbReference type="RefSeq" id="WP_119703513.1">
    <property type="nucleotide sequence ID" value="NZ_JBHSOI010000001.1"/>
</dbReference>
<comment type="subcellular location">
    <subcellularLocation>
        <location evidence="1">Membrane</location>
        <topology evidence="1">Multi-pass membrane protein</topology>
    </subcellularLocation>
</comment>
<protein>
    <submittedName>
        <fullName evidence="6">Serine protease</fullName>
    </submittedName>
</protein>
<keyword evidence="2 5" id="KW-0812">Transmembrane</keyword>
<dbReference type="InterPro" id="IPR043504">
    <property type="entry name" value="Peptidase_S1_PA_chymotrypsin"/>
</dbReference>
<feature type="transmembrane region" description="Helical" evidence="5">
    <location>
        <begin position="28"/>
        <end position="49"/>
    </location>
</feature>
<dbReference type="SUPFAM" id="SSF50494">
    <property type="entry name" value="Trypsin-like serine proteases"/>
    <property type="match status" value="1"/>
</dbReference>
<accession>A0A371PBT3</accession>
<dbReference type="AlphaFoldDB" id="A0A371PBT3"/>
<dbReference type="Pfam" id="PF02674">
    <property type="entry name" value="Colicin_V"/>
    <property type="match status" value="1"/>
</dbReference>
<dbReference type="Gene3D" id="2.40.10.10">
    <property type="entry name" value="Trypsin-like serine proteases"/>
    <property type="match status" value="2"/>
</dbReference>
<evidence type="ECO:0000256" key="5">
    <source>
        <dbReference type="SAM" id="Phobius"/>
    </source>
</evidence>
<dbReference type="PANTHER" id="PTHR43019:SF23">
    <property type="entry name" value="PROTEASE DO-LIKE 5, CHLOROPLASTIC"/>
    <property type="match status" value="1"/>
</dbReference>
<dbReference type="GO" id="GO:0004252">
    <property type="term" value="F:serine-type endopeptidase activity"/>
    <property type="evidence" value="ECO:0007669"/>
    <property type="project" value="InterPro"/>
</dbReference>
<evidence type="ECO:0000256" key="4">
    <source>
        <dbReference type="ARBA" id="ARBA00023136"/>
    </source>
</evidence>